<evidence type="ECO:0000313" key="7">
    <source>
        <dbReference type="EMBL" id="CAH0101485.1"/>
    </source>
</evidence>
<evidence type="ECO:0000256" key="4">
    <source>
        <dbReference type="ARBA" id="ARBA00038355"/>
    </source>
</evidence>
<evidence type="ECO:0000256" key="2">
    <source>
        <dbReference type="ARBA" id="ARBA00022912"/>
    </source>
</evidence>
<dbReference type="InterPro" id="IPR036412">
    <property type="entry name" value="HAD-like_sf"/>
</dbReference>
<dbReference type="CDD" id="cd07521">
    <property type="entry name" value="HAD_FCP1-like"/>
    <property type="match status" value="1"/>
</dbReference>
<sequence length="411" mass="47152">MITRSLRKKLSPVKRVARTKASAPKSPPNSVLPKQPSPRSKKRAKRSVKIRGGTRISSAPATSRKATLNRNSKSFSPEMVQSTRVLIESKSVERTTKSHSKTAAKIEPVSVVVSTDQDEKENSPEISVCQNGGAVGTTTDLYCSQELVYTTSNENETEDTFLLCEEVMSTKEVFITQAHETPVTEEVTYIRREELEVEPFDPFYFIKHLPPLTPQMQRQCPALPLKTRSSPAFSLVLDLDETLVHCSLEELEDAAFSFPVFFQDTTYQVFVRTRPHFREFLERVSQIFEVILFTASKKVYADKLLNLLDPQRRWIKYRLFREHCVCVNGNYIKDLTILGRDLSRTIIIDNSPQAFGYQLENGIPIESWFVDQTDQELLKLIPFLVNLVDMNQDVRPYIREKYRLFSYLPPD</sequence>
<dbReference type="PROSITE" id="PS50969">
    <property type="entry name" value="FCP1"/>
    <property type="match status" value="1"/>
</dbReference>
<dbReference type="NCBIfam" id="TIGR02251">
    <property type="entry name" value="HIF-SF_euk"/>
    <property type="match status" value="1"/>
</dbReference>
<feature type="region of interest" description="Disordered" evidence="5">
    <location>
        <begin position="1"/>
        <end position="81"/>
    </location>
</feature>
<name>A0A8J2WCI0_9CRUS</name>
<evidence type="ECO:0000256" key="1">
    <source>
        <dbReference type="ARBA" id="ARBA00022801"/>
    </source>
</evidence>
<dbReference type="GO" id="GO:0005634">
    <property type="term" value="C:nucleus"/>
    <property type="evidence" value="ECO:0007669"/>
    <property type="project" value="UniProtKB-ARBA"/>
</dbReference>
<dbReference type="PANTHER" id="PTHR12210">
    <property type="entry name" value="DULLARD PROTEIN PHOSPHATASE"/>
    <property type="match status" value="1"/>
</dbReference>
<evidence type="ECO:0000256" key="5">
    <source>
        <dbReference type="SAM" id="MobiDB-lite"/>
    </source>
</evidence>
<dbReference type="InterPro" id="IPR011948">
    <property type="entry name" value="Dullard_phosphatase"/>
</dbReference>
<gene>
    <name evidence="7" type="ORF">DGAL_LOCUS3817</name>
</gene>
<feature type="compositionally biased region" description="Polar residues" evidence="5">
    <location>
        <begin position="55"/>
        <end position="81"/>
    </location>
</feature>
<accession>A0A8J2WCI0</accession>
<dbReference type="Gene3D" id="3.40.50.1000">
    <property type="entry name" value="HAD superfamily/HAD-like"/>
    <property type="match status" value="1"/>
</dbReference>
<dbReference type="InterPro" id="IPR004274">
    <property type="entry name" value="FCP1_dom"/>
</dbReference>
<comment type="function">
    <text evidence="3">Probable phosphatase.</text>
</comment>
<keyword evidence="1" id="KW-0378">Hydrolase</keyword>
<dbReference type="FunFam" id="3.40.50.1000:FF:000015">
    <property type="entry name" value="CTD small phosphatase-like protein 2"/>
    <property type="match status" value="1"/>
</dbReference>
<dbReference type="SMART" id="SM00577">
    <property type="entry name" value="CPDc"/>
    <property type="match status" value="1"/>
</dbReference>
<comment type="caution">
    <text evidence="7">The sequence shown here is derived from an EMBL/GenBank/DDBJ whole genome shotgun (WGS) entry which is preliminary data.</text>
</comment>
<dbReference type="SUPFAM" id="SSF56784">
    <property type="entry name" value="HAD-like"/>
    <property type="match status" value="1"/>
</dbReference>
<evidence type="ECO:0000313" key="8">
    <source>
        <dbReference type="Proteomes" id="UP000789390"/>
    </source>
</evidence>
<keyword evidence="2" id="KW-0904">Protein phosphatase</keyword>
<reference evidence="7" key="1">
    <citation type="submission" date="2021-11" db="EMBL/GenBank/DDBJ databases">
        <authorList>
            <person name="Schell T."/>
        </authorList>
    </citation>
    <scope>NUCLEOTIDE SEQUENCE</scope>
    <source>
        <strain evidence="7">M5</strain>
    </source>
</reference>
<protein>
    <recommendedName>
        <fullName evidence="6">FCP1 homology domain-containing protein</fullName>
    </recommendedName>
</protein>
<comment type="similarity">
    <text evidence="4">Belongs to the CTDSPL2 family.</text>
</comment>
<keyword evidence="8" id="KW-1185">Reference proteome</keyword>
<organism evidence="7 8">
    <name type="scientific">Daphnia galeata</name>
    <dbReference type="NCBI Taxonomy" id="27404"/>
    <lineage>
        <taxon>Eukaryota</taxon>
        <taxon>Metazoa</taxon>
        <taxon>Ecdysozoa</taxon>
        <taxon>Arthropoda</taxon>
        <taxon>Crustacea</taxon>
        <taxon>Branchiopoda</taxon>
        <taxon>Diplostraca</taxon>
        <taxon>Cladocera</taxon>
        <taxon>Anomopoda</taxon>
        <taxon>Daphniidae</taxon>
        <taxon>Daphnia</taxon>
    </lineage>
</organism>
<feature type="compositionally biased region" description="Basic residues" evidence="5">
    <location>
        <begin position="1"/>
        <end position="18"/>
    </location>
</feature>
<dbReference type="Proteomes" id="UP000789390">
    <property type="component" value="Unassembled WGS sequence"/>
</dbReference>
<dbReference type="InterPro" id="IPR023214">
    <property type="entry name" value="HAD_sf"/>
</dbReference>
<feature type="compositionally biased region" description="Basic residues" evidence="5">
    <location>
        <begin position="39"/>
        <end position="49"/>
    </location>
</feature>
<dbReference type="GO" id="GO:0004721">
    <property type="term" value="F:phosphoprotein phosphatase activity"/>
    <property type="evidence" value="ECO:0007669"/>
    <property type="project" value="UniProtKB-KW"/>
</dbReference>
<proteinExistence type="inferred from homology"/>
<dbReference type="EMBL" id="CAKKLH010000057">
    <property type="protein sequence ID" value="CAH0101485.1"/>
    <property type="molecule type" value="Genomic_DNA"/>
</dbReference>
<evidence type="ECO:0000256" key="3">
    <source>
        <dbReference type="ARBA" id="ARBA00037324"/>
    </source>
</evidence>
<dbReference type="OrthoDB" id="277011at2759"/>
<dbReference type="InterPro" id="IPR050365">
    <property type="entry name" value="TIM50"/>
</dbReference>
<evidence type="ECO:0000259" key="6">
    <source>
        <dbReference type="PROSITE" id="PS50969"/>
    </source>
</evidence>
<dbReference type="AlphaFoldDB" id="A0A8J2WCI0"/>
<dbReference type="Pfam" id="PF03031">
    <property type="entry name" value="NIF"/>
    <property type="match status" value="1"/>
</dbReference>
<feature type="domain" description="FCP1 homology" evidence="6">
    <location>
        <begin position="228"/>
        <end position="387"/>
    </location>
</feature>